<keyword evidence="4" id="KW-1185">Reference proteome</keyword>
<protein>
    <submittedName>
        <fullName evidence="3">Germination-specific N-acetylmuramoyl-L-alanine amidase</fullName>
    </submittedName>
</protein>
<dbReference type="Pfam" id="PF01520">
    <property type="entry name" value="Amidase_3"/>
    <property type="match status" value="1"/>
</dbReference>
<dbReference type="InterPro" id="IPR050695">
    <property type="entry name" value="N-acetylmuramoyl_amidase_3"/>
</dbReference>
<dbReference type="InterPro" id="IPR002508">
    <property type="entry name" value="MurNAc-LAA_cat"/>
</dbReference>
<dbReference type="AlphaFoldDB" id="A0A511VB79"/>
<dbReference type="CDD" id="cd02696">
    <property type="entry name" value="MurNAc-LAA"/>
    <property type="match status" value="1"/>
</dbReference>
<evidence type="ECO:0000313" key="3">
    <source>
        <dbReference type="EMBL" id="GEN34823.1"/>
    </source>
</evidence>
<evidence type="ECO:0000259" key="2">
    <source>
        <dbReference type="SMART" id="SM00646"/>
    </source>
</evidence>
<evidence type="ECO:0000313" key="4">
    <source>
        <dbReference type="Proteomes" id="UP000321157"/>
    </source>
</evidence>
<dbReference type="PANTHER" id="PTHR30404:SF0">
    <property type="entry name" value="N-ACETYLMURAMOYL-L-ALANINE AMIDASE AMIC"/>
    <property type="match status" value="1"/>
</dbReference>
<keyword evidence="1" id="KW-0378">Hydrolase</keyword>
<sequence length="239" mass="26604">MLKRKKILWLGALVLLVALFTYNMPSDDESWSAWSLPLSGKIIVIDAGHGGPDGGAKSKAGLIEKDVTLPISMYLRDFLQEAGALVVMTRETDMDLAEPGTKGLSKRKTEDLLKRARMIKEEGADLLISIHLNAIPSPRWFGAQTFYPPTLKQSAQVAHLIQDEIKRVINNTDRTAKKSDDIYILRTAECPAALVEVGFLSNEQEAKLMATSQYQKQMANAIYQGILRYYSGETVEDMQ</sequence>
<dbReference type="SMART" id="SM00646">
    <property type="entry name" value="Ami_3"/>
    <property type="match status" value="1"/>
</dbReference>
<dbReference type="Gene3D" id="3.40.630.40">
    <property type="entry name" value="Zn-dependent exopeptidases"/>
    <property type="match status" value="1"/>
</dbReference>
<comment type="caution">
    <text evidence="3">The sequence shown here is derived from an EMBL/GenBank/DDBJ whole genome shotgun (WGS) entry which is preliminary data.</text>
</comment>
<dbReference type="RefSeq" id="WP_246147307.1">
    <property type="nucleotide sequence ID" value="NZ_BJXX01000098.1"/>
</dbReference>
<dbReference type="GO" id="GO:0009253">
    <property type="term" value="P:peptidoglycan catabolic process"/>
    <property type="evidence" value="ECO:0007669"/>
    <property type="project" value="InterPro"/>
</dbReference>
<dbReference type="NCBIfam" id="TIGR02883">
    <property type="entry name" value="spore_cwlD"/>
    <property type="match status" value="1"/>
</dbReference>
<evidence type="ECO:0000256" key="1">
    <source>
        <dbReference type="ARBA" id="ARBA00022801"/>
    </source>
</evidence>
<dbReference type="InterPro" id="IPR014234">
    <property type="entry name" value="Spore_CwlD"/>
</dbReference>
<dbReference type="SUPFAM" id="SSF53187">
    <property type="entry name" value="Zn-dependent exopeptidases"/>
    <property type="match status" value="1"/>
</dbReference>
<organism evidence="3 4">
    <name type="scientific">Aneurinibacillus danicus</name>
    <dbReference type="NCBI Taxonomy" id="267746"/>
    <lineage>
        <taxon>Bacteria</taxon>
        <taxon>Bacillati</taxon>
        <taxon>Bacillota</taxon>
        <taxon>Bacilli</taxon>
        <taxon>Bacillales</taxon>
        <taxon>Paenibacillaceae</taxon>
        <taxon>Aneurinibacillus group</taxon>
        <taxon>Aneurinibacillus</taxon>
    </lineage>
</organism>
<feature type="domain" description="MurNAc-LAA" evidence="2">
    <location>
        <begin position="116"/>
        <end position="227"/>
    </location>
</feature>
<dbReference type="GO" id="GO:0030288">
    <property type="term" value="C:outer membrane-bounded periplasmic space"/>
    <property type="evidence" value="ECO:0007669"/>
    <property type="project" value="TreeGrafter"/>
</dbReference>
<dbReference type="PANTHER" id="PTHR30404">
    <property type="entry name" value="N-ACETYLMURAMOYL-L-ALANINE AMIDASE"/>
    <property type="match status" value="1"/>
</dbReference>
<name>A0A511VB79_9BACL</name>
<dbReference type="EMBL" id="BJXX01000098">
    <property type="protein sequence ID" value="GEN34823.1"/>
    <property type="molecule type" value="Genomic_DNA"/>
</dbReference>
<accession>A0A511VB79</accession>
<dbReference type="GO" id="GO:0008745">
    <property type="term" value="F:N-acetylmuramoyl-L-alanine amidase activity"/>
    <property type="evidence" value="ECO:0007669"/>
    <property type="project" value="InterPro"/>
</dbReference>
<dbReference type="Proteomes" id="UP000321157">
    <property type="component" value="Unassembled WGS sequence"/>
</dbReference>
<proteinExistence type="predicted"/>
<gene>
    <name evidence="3" type="primary">cwlD_2</name>
    <name evidence="3" type="ORF">ADA01nite_22830</name>
</gene>
<reference evidence="3 4" key="1">
    <citation type="submission" date="2019-07" db="EMBL/GenBank/DDBJ databases">
        <title>Whole genome shotgun sequence of Aneurinibacillus danicus NBRC 102444.</title>
        <authorList>
            <person name="Hosoyama A."/>
            <person name="Uohara A."/>
            <person name="Ohji S."/>
            <person name="Ichikawa N."/>
        </authorList>
    </citation>
    <scope>NUCLEOTIDE SEQUENCE [LARGE SCALE GENOMIC DNA]</scope>
    <source>
        <strain evidence="3 4">NBRC 102444</strain>
    </source>
</reference>